<dbReference type="KEGG" id="myl:C3E77_10610"/>
<dbReference type="GO" id="GO:0016020">
    <property type="term" value="C:membrane"/>
    <property type="evidence" value="ECO:0007669"/>
    <property type="project" value="UniProtKB-SubCell"/>
</dbReference>
<dbReference type="Proteomes" id="UP000244962">
    <property type="component" value="Unassembled WGS sequence"/>
</dbReference>
<evidence type="ECO:0000256" key="4">
    <source>
        <dbReference type="ARBA" id="ARBA00022989"/>
    </source>
</evidence>
<comment type="caution">
    <text evidence="7">The sequence shown here is derived from an EMBL/GenBank/DDBJ whole genome shotgun (WGS) entry which is preliminary data.</text>
</comment>
<feature type="transmembrane region" description="Helical" evidence="6">
    <location>
        <begin position="45"/>
        <end position="64"/>
    </location>
</feature>
<keyword evidence="4 6" id="KW-1133">Transmembrane helix</keyword>
<comment type="subcellular location">
    <subcellularLocation>
        <location evidence="1">Membrane</location>
        <topology evidence="1">Single-pass membrane protein</topology>
    </subcellularLocation>
</comment>
<protein>
    <submittedName>
        <fullName evidence="7">Biotin attachment protein</fullName>
    </submittedName>
</protein>
<organism evidence="7 8">
    <name type="scientific">Mycetocola zhujimingii</name>
    <dbReference type="NCBI Taxonomy" id="2079792"/>
    <lineage>
        <taxon>Bacteria</taxon>
        <taxon>Bacillati</taxon>
        <taxon>Actinomycetota</taxon>
        <taxon>Actinomycetes</taxon>
        <taxon>Micrococcales</taxon>
        <taxon>Microbacteriaceae</taxon>
        <taxon>Mycetocola</taxon>
    </lineage>
</organism>
<evidence type="ECO:0000256" key="6">
    <source>
        <dbReference type="SAM" id="Phobius"/>
    </source>
</evidence>
<dbReference type="PANTHER" id="PTHR30386:SF26">
    <property type="entry name" value="TRANSPORT PROTEIN COMB"/>
    <property type="match status" value="1"/>
</dbReference>
<reference evidence="8" key="1">
    <citation type="submission" date="2018-04" db="EMBL/GenBank/DDBJ databases">
        <authorList>
            <person name="Liu S."/>
            <person name="Wang Z."/>
            <person name="Li J."/>
        </authorList>
    </citation>
    <scope>NUCLEOTIDE SEQUENCE [LARGE SCALE GENOMIC DNA]</scope>
    <source>
        <strain evidence="8">622</strain>
    </source>
</reference>
<evidence type="ECO:0000256" key="1">
    <source>
        <dbReference type="ARBA" id="ARBA00004167"/>
    </source>
</evidence>
<keyword evidence="3 6" id="KW-0812">Transmembrane</keyword>
<dbReference type="EMBL" id="QEFB01000001">
    <property type="protein sequence ID" value="PWC08575.1"/>
    <property type="molecule type" value="Genomic_DNA"/>
</dbReference>
<dbReference type="AlphaFoldDB" id="A0A2U1TI58"/>
<sequence length="279" mass="29336">MRRNSSPGTCNGLEACPHPGAFRRARGIRYGSDGGVVTWRSRLRLISGLVVVLGIVAVLTLVFTQRQSQVASDSASIEAERFPIGIDYGGTVVERLVDEGDLVAQGDPLFVVLSTSLQADLADGLLKPETIAYAVTADGTITLTAAVAGTVRDVTTERGSFVQAGQVLATVDRAGSLFVTAEYELTSRDYGRIENGAEVTLLLPDDQRIAGTVTSVQVSTSEGIAQTVVLVHSDELSDGGHNGLMARGTPVTATLQLRNDGVLAGVSDGLFDFFRKIGV</sequence>
<evidence type="ECO:0000256" key="5">
    <source>
        <dbReference type="ARBA" id="ARBA00023136"/>
    </source>
</evidence>
<evidence type="ECO:0000313" key="7">
    <source>
        <dbReference type="EMBL" id="PWC08575.1"/>
    </source>
</evidence>
<dbReference type="PANTHER" id="PTHR30386">
    <property type="entry name" value="MEMBRANE FUSION SUBUNIT OF EMRAB-TOLC MULTIDRUG EFFLUX PUMP"/>
    <property type="match status" value="1"/>
</dbReference>
<evidence type="ECO:0000256" key="2">
    <source>
        <dbReference type="ARBA" id="ARBA00009477"/>
    </source>
</evidence>
<dbReference type="Gene3D" id="2.40.50.100">
    <property type="match status" value="1"/>
</dbReference>
<accession>A0A2U1TI58</accession>
<proteinExistence type="inferred from homology"/>
<comment type="similarity">
    <text evidence="2">Belongs to the membrane fusion protein (MFP) (TC 8.A.1) family.</text>
</comment>
<dbReference type="InterPro" id="IPR050739">
    <property type="entry name" value="MFP"/>
</dbReference>
<evidence type="ECO:0000256" key="3">
    <source>
        <dbReference type="ARBA" id="ARBA00022692"/>
    </source>
</evidence>
<dbReference type="SUPFAM" id="SSF51230">
    <property type="entry name" value="Single hybrid motif"/>
    <property type="match status" value="1"/>
</dbReference>
<gene>
    <name evidence="7" type="ORF">DF223_04445</name>
</gene>
<dbReference type="InterPro" id="IPR011053">
    <property type="entry name" value="Single_hybrid_motif"/>
</dbReference>
<keyword evidence="8" id="KW-1185">Reference proteome</keyword>
<evidence type="ECO:0000313" key="8">
    <source>
        <dbReference type="Proteomes" id="UP000244962"/>
    </source>
</evidence>
<keyword evidence="5 6" id="KW-0472">Membrane</keyword>
<name>A0A2U1TI58_9MICO</name>
<dbReference type="OrthoDB" id="3725787at2"/>